<reference evidence="1 5" key="1">
    <citation type="submission" date="2015-09" db="EMBL/GenBank/DDBJ databases">
        <authorList>
            <consortium name="Pathogen Informatics"/>
        </authorList>
    </citation>
    <scope>NUCLEOTIDE SEQUENCE [LARGE SCALE GENOMIC DNA]</scope>
    <source>
        <strain evidence="1 5">2789STDY5608837</strain>
    </source>
</reference>
<dbReference type="RefSeq" id="WP_055065670.1">
    <property type="nucleotide sequence ID" value="NZ_CYZD01000002.1"/>
</dbReference>
<dbReference type="EMBL" id="CYZD01000002">
    <property type="protein sequence ID" value="CUN65618.1"/>
    <property type="molecule type" value="Genomic_DNA"/>
</dbReference>
<dbReference type="AlphaFoldDB" id="A0A173YS34"/>
<gene>
    <name evidence="3" type="ORF">DW021_06695</name>
    <name evidence="2" type="ORF">DXB38_04800</name>
    <name evidence="4" type="ORF">EAI82_09450</name>
    <name evidence="1" type="ORF">ERS852394_00672</name>
</gene>
<organism evidence="1 5">
    <name type="scientific">Blautia obeum</name>
    <dbReference type="NCBI Taxonomy" id="40520"/>
    <lineage>
        <taxon>Bacteria</taxon>
        <taxon>Bacillati</taxon>
        <taxon>Bacillota</taxon>
        <taxon>Clostridia</taxon>
        <taxon>Lachnospirales</taxon>
        <taxon>Lachnospiraceae</taxon>
        <taxon>Blautia</taxon>
    </lineage>
</organism>
<dbReference type="EMBL" id="QROS01000003">
    <property type="protein sequence ID" value="RHL49007.1"/>
    <property type="molecule type" value="Genomic_DNA"/>
</dbReference>
<evidence type="ECO:0000313" key="2">
    <source>
        <dbReference type="EMBL" id="RGN88999.1"/>
    </source>
</evidence>
<reference evidence="4 8" key="3">
    <citation type="journal article" date="2019" name="Science, e1252229">
        <title>Invertible promoters mediate bacterial phase variation, antibiotic resistance, and host adaptation in the gut.</title>
        <authorList>
            <person name="Jiang X."/>
            <person name="Hall A.B."/>
            <person name="Arthur T.D."/>
            <person name="Plichta D.R."/>
            <person name="Covington C.T."/>
            <person name="Poyet M."/>
            <person name="Crothers J."/>
            <person name="Moses P.L."/>
            <person name="Tolonen A.C."/>
            <person name="Vlamakis H."/>
            <person name="Alm E.J."/>
            <person name="Xavier R.J."/>
        </authorList>
    </citation>
    <scope>NUCLEOTIDE SEQUENCE [LARGE SCALE GENOMIC DNA]</scope>
    <source>
        <strain evidence="4">Af_0058</strain>
        <strain evidence="8">af_0058</strain>
    </source>
</reference>
<dbReference type="Proteomes" id="UP000285897">
    <property type="component" value="Unassembled WGS sequence"/>
</dbReference>
<dbReference type="Proteomes" id="UP000293506">
    <property type="component" value="Unassembled WGS sequence"/>
</dbReference>
<dbReference type="Proteomes" id="UP000261105">
    <property type="component" value="Unassembled WGS sequence"/>
</dbReference>
<dbReference type="EMBL" id="RCXQ01000007">
    <property type="protein sequence ID" value="RYT66763.1"/>
    <property type="molecule type" value="Genomic_DNA"/>
</dbReference>
<name>A0A173YS34_9FIRM</name>
<dbReference type="EMBL" id="QSUZ01000004">
    <property type="protein sequence ID" value="RGN88999.1"/>
    <property type="molecule type" value="Genomic_DNA"/>
</dbReference>
<protein>
    <submittedName>
        <fullName evidence="1">Uncharacterized protein</fullName>
    </submittedName>
</protein>
<reference evidence="6 7" key="2">
    <citation type="submission" date="2018-08" db="EMBL/GenBank/DDBJ databases">
        <title>A genome reference for cultivated species of the human gut microbiota.</title>
        <authorList>
            <person name="Zou Y."/>
            <person name="Xue W."/>
            <person name="Luo G."/>
        </authorList>
    </citation>
    <scope>NUCLEOTIDE SEQUENCE [LARGE SCALE GENOMIC DNA]</scope>
    <source>
        <strain evidence="3 7">AF37-6AC</strain>
        <strain evidence="2 6">OM03-6</strain>
    </source>
</reference>
<evidence type="ECO:0000313" key="3">
    <source>
        <dbReference type="EMBL" id="RHL49007.1"/>
    </source>
</evidence>
<proteinExistence type="predicted"/>
<evidence type="ECO:0000313" key="5">
    <source>
        <dbReference type="Proteomes" id="UP000095409"/>
    </source>
</evidence>
<evidence type="ECO:0000313" key="8">
    <source>
        <dbReference type="Proteomes" id="UP000293506"/>
    </source>
</evidence>
<sequence>MENYVCTICGKVIKDFNNGLFVKIKDKEGNLLQVVPVHKGSCDDTLYKIETRKGLNANSSMEISFFSTEKERTEYLNGRFSMTDE</sequence>
<dbReference type="Proteomes" id="UP000095409">
    <property type="component" value="Unassembled WGS sequence"/>
</dbReference>
<evidence type="ECO:0000313" key="7">
    <source>
        <dbReference type="Proteomes" id="UP000285897"/>
    </source>
</evidence>
<evidence type="ECO:0000313" key="6">
    <source>
        <dbReference type="Proteomes" id="UP000261105"/>
    </source>
</evidence>
<evidence type="ECO:0000313" key="4">
    <source>
        <dbReference type="EMBL" id="RYT66763.1"/>
    </source>
</evidence>
<evidence type="ECO:0000313" key="1">
    <source>
        <dbReference type="EMBL" id="CUN65618.1"/>
    </source>
</evidence>
<accession>A0A173YS34</accession>